<dbReference type="InterPro" id="IPR050966">
    <property type="entry name" value="Glutamyl_endopeptidase"/>
</dbReference>
<evidence type="ECO:0000256" key="5">
    <source>
        <dbReference type="ARBA" id="ARBA00022825"/>
    </source>
</evidence>
<keyword evidence="4 6" id="KW-0378">Hydrolase</keyword>
<dbReference type="EMBL" id="OY726395">
    <property type="protein sequence ID" value="CAJ1578769.1"/>
    <property type="molecule type" value="Genomic_DNA"/>
</dbReference>
<name>A0ABM9M881_9MYCO</name>
<evidence type="ECO:0000256" key="6">
    <source>
        <dbReference type="RuleBase" id="RU004296"/>
    </source>
</evidence>
<keyword evidence="3" id="KW-0732">Signal</keyword>
<keyword evidence="10" id="KW-1185">Reference proteome</keyword>
<gene>
    <name evidence="9" type="ORF">MU0050_000191</name>
</gene>
<dbReference type="PANTHER" id="PTHR15462">
    <property type="entry name" value="SERINE PROTEASE"/>
    <property type="match status" value="1"/>
</dbReference>
<dbReference type="Gene3D" id="2.40.10.10">
    <property type="entry name" value="Trypsin-like serine proteases"/>
    <property type="match status" value="2"/>
</dbReference>
<evidence type="ECO:0000256" key="2">
    <source>
        <dbReference type="ARBA" id="ARBA00022670"/>
    </source>
</evidence>
<evidence type="ECO:0000313" key="10">
    <source>
        <dbReference type="Proteomes" id="UP001190466"/>
    </source>
</evidence>
<proteinExistence type="inferred from homology"/>
<dbReference type="PROSITE" id="PS00134">
    <property type="entry name" value="TRYPSIN_HIS"/>
    <property type="match status" value="1"/>
</dbReference>
<sequence>MSQLTKANGKLSETQYESVGVAAPPAAPAPTSTTEYESPNGLELNNPDPDAESSGATALAVGEDTDIEFGAPALTEIDAVEVLPDAILGSYPELENVSEVIIGADERIRVHGTATYPWSAIVHLRIVADNGAVLGGTGFLISPRTIITAGHCVFLHERGGWARSIEVVPGRNGAQRPFGTFTAPRASLRSVTGWTSSKQRTHDYGAIILPGNARPGAQTGTFGFASRNDNFLLGSALNLSGYPGDKPNEQWFMAQRTKSVAERVITYDIDTVGGQSGSPVWVLQNNQRYAVGVHTNGHTSGNSATRINGNVFDRLLAWKNEGQ</sequence>
<organism evidence="9 10">
    <name type="scientific">[Mycobacterium] wendilense</name>
    <dbReference type="NCBI Taxonomy" id="3064284"/>
    <lineage>
        <taxon>Bacteria</taxon>
        <taxon>Bacillati</taxon>
        <taxon>Actinomycetota</taxon>
        <taxon>Actinomycetes</taxon>
        <taxon>Mycobacteriales</taxon>
        <taxon>Mycobacteriaceae</taxon>
        <taxon>Mycolicibacter</taxon>
    </lineage>
</organism>
<dbReference type="PRINTS" id="PR00839">
    <property type="entry name" value="V8PROTEASE"/>
</dbReference>
<evidence type="ECO:0000256" key="4">
    <source>
        <dbReference type="ARBA" id="ARBA00022801"/>
    </source>
</evidence>
<dbReference type="InterPro" id="IPR043504">
    <property type="entry name" value="Peptidase_S1_PA_chymotrypsin"/>
</dbReference>
<evidence type="ECO:0000256" key="3">
    <source>
        <dbReference type="ARBA" id="ARBA00022729"/>
    </source>
</evidence>
<dbReference type="Pfam" id="PF00089">
    <property type="entry name" value="Trypsin"/>
    <property type="match status" value="1"/>
</dbReference>
<feature type="domain" description="Peptidase S1" evidence="8">
    <location>
        <begin position="129"/>
        <end position="302"/>
    </location>
</feature>
<dbReference type="EC" id="3.4.21.-" evidence="6"/>
<evidence type="ECO:0000256" key="7">
    <source>
        <dbReference type="SAM" id="MobiDB-lite"/>
    </source>
</evidence>
<dbReference type="SUPFAM" id="SSF50494">
    <property type="entry name" value="Trypsin-like serine proteases"/>
    <property type="match status" value="1"/>
</dbReference>
<evidence type="ECO:0000259" key="8">
    <source>
        <dbReference type="Pfam" id="PF00089"/>
    </source>
</evidence>
<reference evidence="9 10" key="1">
    <citation type="submission" date="2023-08" db="EMBL/GenBank/DDBJ databases">
        <authorList>
            <person name="Folkvardsen B D."/>
            <person name="Norman A."/>
        </authorList>
    </citation>
    <scope>NUCLEOTIDE SEQUENCE [LARGE SCALE GENOMIC DNA]</scope>
    <source>
        <strain evidence="9 10">Mu0050</strain>
    </source>
</reference>
<dbReference type="InterPro" id="IPR001254">
    <property type="entry name" value="Trypsin_dom"/>
</dbReference>
<feature type="compositionally biased region" description="Polar residues" evidence="7">
    <location>
        <begin position="1"/>
        <end position="17"/>
    </location>
</feature>
<dbReference type="InterPro" id="IPR009003">
    <property type="entry name" value="Peptidase_S1_PA"/>
</dbReference>
<keyword evidence="5 6" id="KW-0720">Serine protease</keyword>
<dbReference type="PANTHER" id="PTHR15462:SF8">
    <property type="entry name" value="SERINE PROTEASE"/>
    <property type="match status" value="1"/>
</dbReference>
<feature type="region of interest" description="Disordered" evidence="7">
    <location>
        <begin position="1"/>
        <end position="56"/>
    </location>
</feature>
<evidence type="ECO:0000313" key="9">
    <source>
        <dbReference type="EMBL" id="CAJ1578769.1"/>
    </source>
</evidence>
<keyword evidence="2 6" id="KW-0645">Protease</keyword>
<dbReference type="GO" id="GO:0006508">
    <property type="term" value="P:proteolysis"/>
    <property type="evidence" value="ECO:0007669"/>
    <property type="project" value="UniProtKB-KW"/>
</dbReference>
<protein>
    <recommendedName>
        <fullName evidence="6">Serine protease</fullName>
        <ecNumber evidence="6">3.4.21.-</ecNumber>
    </recommendedName>
</protein>
<dbReference type="Proteomes" id="UP001190466">
    <property type="component" value="Chromosome"/>
</dbReference>
<dbReference type="InterPro" id="IPR008256">
    <property type="entry name" value="Peptidase_S1B"/>
</dbReference>
<dbReference type="GO" id="GO:0008233">
    <property type="term" value="F:peptidase activity"/>
    <property type="evidence" value="ECO:0007669"/>
    <property type="project" value="UniProtKB-KW"/>
</dbReference>
<comment type="similarity">
    <text evidence="1 6">Belongs to the peptidase S1B family.</text>
</comment>
<accession>A0ABM9M881</accession>
<dbReference type="RefSeq" id="WP_316513705.1">
    <property type="nucleotide sequence ID" value="NZ_OY726395.1"/>
</dbReference>
<evidence type="ECO:0000256" key="1">
    <source>
        <dbReference type="ARBA" id="ARBA00008764"/>
    </source>
</evidence>
<dbReference type="InterPro" id="IPR018114">
    <property type="entry name" value="TRYPSIN_HIS"/>
</dbReference>